<dbReference type="OrthoDB" id="1921870at2759"/>
<dbReference type="EMBL" id="SSTE01020204">
    <property type="protein sequence ID" value="KAA0035014.1"/>
    <property type="molecule type" value="Genomic_DNA"/>
</dbReference>
<evidence type="ECO:0000313" key="3">
    <source>
        <dbReference type="Proteomes" id="UP000321393"/>
    </source>
</evidence>
<organism evidence="2 3">
    <name type="scientific">Cucumis melo var. makuwa</name>
    <name type="common">Oriental melon</name>
    <dbReference type="NCBI Taxonomy" id="1194695"/>
    <lineage>
        <taxon>Eukaryota</taxon>
        <taxon>Viridiplantae</taxon>
        <taxon>Streptophyta</taxon>
        <taxon>Embryophyta</taxon>
        <taxon>Tracheophyta</taxon>
        <taxon>Spermatophyta</taxon>
        <taxon>Magnoliopsida</taxon>
        <taxon>eudicotyledons</taxon>
        <taxon>Gunneridae</taxon>
        <taxon>Pentapetalae</taxon>
        <taxon>rosids</taxon>
        <taxon>fabids</taxon>
        <taxon>Cucurbitales</taxon>
        <taxon>Cucurbitaceae</taxon>
        <taxon>Benincaseae</taxon>
        <taxon>Cucumis</taxon>
    </lineage>
</organism>
<accession>A0A5A7SUS2</accession>
<evidence type="ECO:0000256" key="1">
    <source>
        <dbReference type="SAM" id="MobiDB-lite"/>
    </source>
</evidence>
<sequence length="62" mass="6901">MSQAAKENQMLEFQSQPTLKGSQPLSKDEICNQVLGRRLGYSKGLGWDPSQRPAGQRVQAVR</sequence>
<feature type="region of interest" description="Disordered" evidence="1">
    <location>
        <begin position="1"/>
        <end position="26"/>
    </location>
</feature>
<dbReference type="AlphaFoldDB" id="A0A5A7SUS2"/>
<reference evidence="2 3" key="1">
    <citation type="submission" date="2019-08" db="EMBL/GenBank/DDBJ databases">
        <title>Draft genome sequences of two oriental melons (Cucumis melo L. var makuwa).</title>
        <authorList>
            <person name="Kwon S.-Y."/>
        </authorList>
    </citation>
    <scope>NUCLEOTIDE SEQUENCE [LARGE SCALE GENOMIC DNA]</scope>
    <source>
        <strain evidence="3">cv. SW 3</strain>
        <tissue evidence="2">Leaf</tissue>
    </source>
</reference>
<proteinExistence type="predicted"/>
<protein>
    <submittedName>
        <fullName evidence="2">CACTA en-spm transposon protein</fullName>
    </submittedName>
</protein>
<feature type="region of interest" description="Disordered" evidence="1">
    <location>
        <begin position="41"/>
        <end position="62"/>
    </location>
</feature>
<evidence type="ECO:0000313" key="2">
    <source>
        <dbReference type="EMBL" id="KAA0035014.1"/>
    </source>
</evidence>
<feature type="compositionally biased region" description="Polar residues" evidence="1">
    <location>
        <begin position="1"/>
        <end position="25"/>
    </location>
</feature>
<name>A0A5A7SUS2_CUCMM</name>
<comment type="caution">
    <text evidence="2">The sequence shown here is derived from an EMBL/GenBank/DDBJ whole genome shotgun (WGS) entry which is preliminary data.</text>
</comment>
<gene>
    <name evidence="2" type="ORF">E6C27_scaffold57G00580</name>
</gene>
<dbReference type="Proteomes" id="UP000321393">
    <property type="component" value="Unassembled WGS sequence"/>
</dbReference>